<dbReference type="Pfam" id="PF02133">
    <property type="entry name" value="Transp_cyt_pur"/>
    <property type="match status" value="1"/>
</dbReference>
<dbReference type="Proteomes" id="UP000282388">
    <property type="component" value="Unassembled WGS sequence"/>
</dbReference>
<keyword evidence="5 8" id="KW-1133">Transmembrane helix</keyword>
<comment type="caution">
    <text evidence="9">The sequence shown here is derived from an EMBL/GenBank/DDBJ whole genome shotgun (WGS) entry which is preliminary data.</text>
</comment>
<feature type="transmembrane region" description="Helical" evidence="8">
    <location>
        <begin position="403"/>
        <end position="422"/>
    </location>
</feature>
<evidence type="ECO:0000256" key="7">
    <source>
        <dbReference type="PIRNR" id="PIRNR002744"/>
    </source>
</evidence>
<feature type="transmembrane region" description="Helical" evidence="8">
    <location>
        <begin position="333"/>
        <end position="355"/>
    </location>
</feature>
<accession>A0A3A8E859</accession>
<keyword evidence="4 8" id="KW-0812">Transmembrane</keyword>
<feature type="transmembrane region" description="Helical" evidence="8">
    <location>
        <begin position="63"/>
        <end position="83"/>
    </location>
</feature>
<dbReference type="GO" id="GO:0005886">
    <property type="term" value="C:plasma membrane"/>
    <property type="evidence" value="ECO:0007669"/>
    <property type="project" value="TreeGrafter"/>
</dbReference>
<dbReference type="InterPro" id="IPR001248">
    <property type="entry name" value="Pur-cyt_permease"/>
</dbReference>
<keyword evidence="6 7" id="KW-0472">Membrane</keyword>
<evidence type="ECO:0000256" key="4">
    <source>
        <dbReference type="ARBA" id="ARBA00022692"/>
    </source>
</evidence>
<dbReference type="Gene3D" id="1.10.4160.10">
    <property type="entry name" value="Hydantoin permease"/>
    <property type="match status" value="1"/>
</dbReference>
<evidence type="ECO:0000256" key="3">
    <source>
        <dbReference type="ARBA" id="ARBA00022448"/>
    </source>
</evidence>
<evidence type="ECO:0000256" key="5">
    <source>
        <dbReference type="ARBA" id="ARBA00022989"/>
    </source>
</evidence>
<protein>
    <submittedName>
        <fullName evidence="9">Cytosine permease</fullName>
    </submittedName>
</protein>
<sequence>MTQSAEAGKPQGNKFIENRSIDFIPENERHGSVFSQFTLWFGANLQITAIVTGALAVVLGGDVFWSIIGLIIGQAFGSTIMALHAAQGPKLGLPQMISSRVQFGVYGACIPILLVCFMYIGFTATGTVLSGQAIAKLLNTSNLVGILIFAAIIIILATVGYRVIHWIGKVASILGIITFIIIFTKIMLIADISTLFAVKHFDWSSFLLAISLSASWQIAFGPYVADYSRYLPSKTSSSKVFWAVAGGSFIGSQISMTLGVFIAQIAQGNFVGNEVAYVIGLGSIGTMAALLYFCIAFGKLTISTLNSYGCFMCIATIYSSFKGTLNITKKQRLIAVLGIVAISTIIAILGEHSFLSAFKSFILFLLTFFIPWSAINLIDYYFISHEKCDIEELSNPNGKYGRWNMIGIGCYFAGILFQLPFIDTKLYTGSIAHMLGGVDLSWIAGLIFTAVLYFACVKLFPSKVKIIQPNISNSISNS</sequence>
<feature type="transmembrane region" description="Helical" evidence="8">
    <location>
        <begin position="37"/>
        <end position="58"/>
    </location>
</feature>
<dbReference type="PANTHER" id="PTHR31806">
    <property type="entry name" value="PURINE-CYTOSINE PERMEASE FCY2-RELATED"/>
    <property type="match status" value="1"/>
</dbReference>
<feature type="transmembrane region" description="Helical" evidence="8">
    <location>
        <begin position="442"/>
        <end position="460"/>
    </location>
</feature>
<dbReference type="PIRSF" id="PIRSF002744">
    <property type="entry name" value="Pur-cyt_permease"/>
    <property type="match status" value="1"/>
</dbReference>
<evidence type="ECO:0000313" key="10">
    <source>
        <dbReference type="Proteomes" id="UP000282388"/>
    </source>
</evidence>
<feature type="transmembrane region" description="Helical" evidence="8">
    <location>
        <begin position="103"/>
        <end position="122"/>
    </location>
</feature>
<dbReference type="InterPro" id="IPR026030">
    <property type="entry name" value="Pur-cyt_permease_Fcy2/21/22"/>
</dbReference>
<dbReference type="AlphaFoldDB" id="A0A3A8E859"/>
<reference evidence="9 10" key="1">
    <citation type="submission" date="2018-09" db="EMBL/GenBank/DDBJ databases">
        <title>The draft genome of Acinetobacter spp. strains.</title>
        <authorList>
            <person name="Qin J."/>
            <person name="Feng Y."/>
            <person name="Zong Z."/>
        </authorList>
    </citation>
    <scope>NUCLEOTIDE SEQUENCE [LARGE SCALE GENOMIC DNA]</scope>
    <source>
        <strain evidence="9 10">WCHAc060012</strain>
    </source>
</reference>
<feature type="transmembrane region" description="Helical" evidence="8">
    <location>
        <begin position="143"/>
        <end position="164"/>
    </location>
</feature>
<name>A0A3A8E859_9GAMM</name>
<evidence type="ECO:0000313" key="9">
    <source>
        <dbReference type="EMBL" id="RKG31212.1"/>
    </source>
</evidence>
<comment type="similarity">
    <text evidence="2 7">Belongs to the purine-cytosine permease (2.A.39) family.</text>
</comment>
<evidence type="ECO:0000256" key="8">
    <source>
        <dbReference type="SAM" id="Phobius"/>
    </source>
</evidence>
<dbReference type="RefSeq" id="WP_120402570.1">
    <property type="nucleotide sequence ID" value="NZ_RAXV01000017.1"/>
</dbReference>
<feature type="transmembrane region" description="Helical" evidence="8">
    <location>
        <begin position="304"/>
        <end position="321"/>
    </location>
</feature>
<comment type="subcellular location">
    <subcellularLocation>
        <location evidence="1">Membrane</location>
        <topology evidence="1">Multi-pass membrane protein</topology>
    </subcellularLocation>
</comment>
<gene>
    <name evidence="9" type="ORF">D7V32_09110</name>
</gene>
<evidence type="ECO:0000256" key="1">
    <source>
        <dbReference type="ARBA" id="ARBA00004141"/>
    </source>
</evidence>
<dbReference type="CDD" id="cd11484">
    <property type="entry name" value="SLC-NCS1sbd_CobB-like"/>
    <property type="match status" value="1"/>
</dbReference>
<proteinExistence type="inferred from homology"/>
<dbReference type="PANTHER" id="PTHR31806:SF1">
    <property type="entry name" value="PURINE-CYTOSINE PERMEASE FCY2-RELATED"/>
    <property type="match status" value="1"/>
</dbReference>
<feature type="transmembrane region" description="Helical" evidence="8">
    <location>
        <begin position="201"/>
        <end position="220"/>
    </location>
</feature>
<organism evidence="9 10">
    <name type="scientific">Acinetobacter tianfuensis</name>
    <dbReference type="NCBI Taxonomy" id="2419603"/>
    <lineage>
        <taxon>Bacteria</taxon>
        <taxon>Pseudomonadati</taxon>
        <taxon>Pseudomonadota</taxon>
        <taxon>Gammaproteobacteria</taxon>
        <taxon>Moraxellales</taxon>
        <taxon>Moraxellaceae</taxon>
        <taxon>Acinetobacter</taxon>
    </lineage>
</organism>
<keyword evidence="10" id="KW-1185">Reference proteome</keyword>
<feature type="transmembrane region" description="Helical" evidence="8">
    <location>
        <begin position="240"/>
        <end position="263"/>
    </location>
</feature>
<evidence type="ECO:0000256" key="2">
    <source>
        <dbReference type="ARBA" id="ARBA00008974"/>
    </source>
</evidence>
<feature type="transmembrane region" description="Helical" evidence="8">
    <location>
        <begin position="275"/>
        <end position="298"/>
    </location>
</feature>
<feature type="transmembrane region" description="Helical" evidence="8">
    <location>
        <begin position="361"/>
        <end position="382"/>
    </location>
</feature>
<dbReference type="EMBL" id="RAXV01000017">
    <property type="protein sequence ID" value="RKG31212.1"/>
    <property type="molecule type" value="Genomic_DNA"/>
</dbReference>
<feature type="transmembrane region" description="Helical" evidence="8">
    <location>
        <begin position="170"/>
        <end position="189"/>
    </location>
</feature>
<evidence type="ECO:0000256" key="6">
    <source>
        <dbReference type="ARBA" id="ARBA00023136"/>
    </source>
</evidence>
<keyword evidence="3 7" id="KW-0813">Transport</keyword>
<dbReference type="OrthoDB" id="9809167at2"/>
<dbReference type="GO" id="GO:0022857">
    <property type="term" value="F:transmembrane transporter activity"/>
    <property type="evidence" value="ECO:0007669"/>
    <property type="project" value="InterPro"/>
</dbReference>